<reference evidence="17 18" key="1">
    <citation type="submission" date="2019-04" db="EMBL/GenBank/DDBJ databases">
        <authorList>
            <person name="Alioto T."/>
            <person name="Alioto T."/>
        </authorList>
    </citation>
    <scope>NUCLEOTIDE SEQUENCE [LARGE SCALE GENOMIC DNA]</scope>
</reference>
<dbReference type="Pfam" id="PF00029">
    <property type="entry name" value="Connexin"/>
    <property type="match status" value="2"/>
</dbReference>
<feature type="transmembrane region" description="Helical" evidence="13">
    <location>
        <begin position="23"/>
        <end position="41"/>
    </location>
</feature>
<evidence type="ECO:0000256" key="8">
    <source>
        <dbReference type="ARBA" id="ARBA00022989"/>
    </source>
</evidence>
<evidence type="ECO:0000256" key="7">
    <source>
        <dbReference type="ARBA" id="ARBA00022949"/>
    </source>
</evidence>
<evidence type="ECO:0000256" key="6">
    <source>
        <dbReference type="ARBA" id="ARBA00022868"/>
    </source>
</evidence>
<dbReference type="PROSITE" id="PS00407">
    <property type="entry name" value="CONNEXINS_1"/>
    <property type="match status" value="2"/>
</dbReference>
<dbReference type="Gene3D" id="1.20.1440.80">
    <property type="entry name" value="Gap junction channel protein cysteine-rich domain"/>
    <property type="match status" value="2"/>
</dbReference>
<evidence type="ECO:0000256" key="12">
    <source>
        <dbReference type="SAM" id="MobiDB-lite"/>
    </source>
</evidence>
<evidence type="ECO:0000256" key="9">
    <source>
        <dbReference type="ARBA" id="ARBA00023136"/>
    </source>
</evidence>
<keyword evidence="4" id="KW-1003">Cell membrane</keyword>
<evidence type="ECO:0000313" key="18">
    <source>
        <dbReference type="Proteomes" id="UP000335636"/>
    </source>
</evidence>
<feature type="transmembrane region" description="Helical" evidence="13">
    <location>
        <begin position="353"/>
        <end position="373"/>
    </location>
</feature>
<evidence type="ECO:0000313" key="16">
    <source>
        <dbReference type="EMBL" id="KAF7463646.1"/>
    </source>
</evidence>
<dbReference type="PANTHER" id="PTHR11984:SF23">
    <property type="entry name" value="GAP JUNCTION BETA-6 PROTEIN"/>
    <property type="match status" value="1"/>
</dbReference>
<keyword evidence="6 11" id="KW-0303">Gap junction</keyword>
<dbReference type="EMBL" id="CABDUW010001390">
    <property type="protein sequence ID" value="VTJ81136.1"/>
    <property type="molecule type" value="Genomic_DNA"/>
</dbReference>
<keyword evidence="5 11" id="KW-0812">Transmembrane</keyword>
<feature type="domain" description="Connexin N-terminal" evidence="14">
    <location>
        <begin position="318"/>
        <end position="351"/>
    </location>
</feature>
<dbReference type="GO" id="GO:0007267">
    <property type="term" value="P:cell-cell signaling"/>
    <property type="evidence" value="ECO:0007669"/>
    <property type="project" value="TreeGrafter"/>
</dbReference>
<dbReference type="Proteomes" id="UP000662637">
    <property type="component" value="Unassembled WGS sequence"/>
</dbReference>
<dbReference type="InterPro" id="IPR000500">
    <property type="entry name" value="Connexin"/>
</dbReference>
<organism evidence="17 18">
    <name type="scientific">Marmota monax</name>
    <name type="common">Woodchuck</name>
    <dbReference type="NCBI Taxonomy" id="9995"/>
    <lineage>
        <taxon>Eukaryota</taxon>
        <taxon>Metazoa</taxon>
        <taxon>Chordata</taxon>
        <taxon>Craniata</taxon>
        <taxon>Vertebrata</taxon>
        <taxon>Euteleostomi</taxon>
        <taxon>Mammalia</taxon>
        <taxon>Eutheria</taxon>
        <taxon>Euarchontoglires</taxon>
        <taxon>Glires</taxon>
        <taxon>Rodentia</taxon>
        <taxon>Sciuromorpha</taxon>
        <taxon>Sciuridae</taxon>
        <taxon>Xerinae</taxon>
        <taxon>Marmotini</taxon>
        <taxon>Marmota</taxon>
    </lineage>
</organism>
<dbReference type="InterPro" id="IPR013092">
    <property type="entry name" value="Connexin_N"/>
</dbReference>
<evidence type="ECO:0000256" key="4">
    <source>
        <dbReference type="ARBA" id="ARBA00022475"/>
    </source>
</evidence>
<sequence>MDWATLHTFIGGVNKHSTSIGKVWITVIFIFRVMILVVAAQEVWGDEQEDFVCNTLQPGCKNVCYDHFFPISHIRLWALQLIFVSTPALLVAMHVAYYRHETARRFRKGEKRNEFKDLEDIKKQKVRIEGSLWWTYTSSIFFRIIFEAAFMYMFYFLYNGYHLPWVLKCGIEPCPNLVDCFISRPTEKTVFTIFMISASVICMLLNVAELCYLLLKVCFRRSKRTQTQRNHPNHAVKERLAPDPRERPSSCQRPLAASRAPPHALSGRSTNLPENRMDWGTLQTILGGVNKHSTSIGKIWLTVLFIFRIMILVVAAKEVWGDEQADFICNTLQPGCKNVCYDHHFPISHIRLWALQLIFVSTPALLVAMHVAYRRHEKKRKFMKGEMKNEYKDIEEIKTQKVRIEGSLWWTYTSSIFFRVIFEAVFMYVFYVMYNGFFMQRLVKCNAWPCPNTVDCFISRPTEKTVFTVFMIAVSGICILLNVTELCYLLIRYCSGKSRKPV</sequence>
<proteinExistence type="inferred from homology"/>
<feature type="transmembrane region" description="Helical" evidence="13">
    <location>
        <begin position="467"/>
        <end position="491"/>
    </location>
</feature>
<comment type="subunit">
    <text evidence="11">A connexon is composed of a hexamer of connexins.</text>
</comment>
<reference evidence="16" key="2">
    <citation type="submission" date="2020-08" db="EMBL/GenBank/DDBJ databases">
        <authorList>
            <person name="Shumante A."/>
            <person name="Zimin A.V."/>
            <person name="Puiu D."/>
            <person name="Salzberg S.L."/>
        </authorList>
    </citation>
    <scope>NUCLEOTIDE SEQUENCE</scope>
    <source>
        <strain evidence="16">WC2-LM</strain>
        <tissue evidence="16">Liver</tissue>
    </source>
</reference>
<dbReference type="AlphaFoldDB" id="A0A5E4CH82"/>
<evidence type="ECO:0000313" key="17">
    <source>
        <dbReference type="EMBL" id="VTJ81136.1"/>
    </source>
</evidence>
<comment type="function">
    <text evidence="11">One gap junction consists of a cluster of closely packed pairs of transmembrane channels, the connexons, through which materials of low MW diffuse from one cell to a neighboring cell.</text>
</comment>
<evidence type="ECO:0000259" key="15">
    <source>
        <dbReference type="SMART" id="SM01089"/>
    </source>
</evidence>
<feature type="transmembrane region" description="Helical" evidence="13">
    <location>
        <begin position="408"/>
        <end position="434"/>
    </location>
</feature>
<dbReference type="Proteomes" id="UP000335636">
    <property type="component" value="Unassembled WGS sequence"/>
</dbReference>
<evidence type="ECO:0000256" key="3">
    <source>
        <dbReference type="ARBA" id="ARBA00007858"/>
    </source>
</evidence>
<dbReference type="EMBL" id="WJEC01008139">
    <property type="protein sequence ID" value="KAF7463646.1"/>
    <property type="molecule type" value="Genomic_DNA"/>
</dbReference>
<name>A0A5E4CH82_MARMO</name>
<keyword evidence="7" id="KW-0965">Cell junction</keyword>
<evidence type="ECO:0000256" key="2">
    <source>
        <dbReference type="ARBA" id="ARBA00004651"/>
    </source>
</evidence>
<comment type="similarity">
    <text evidence="3">Belongs to the connexin family. Beta-type (group I) subfamily.</text>
</comment>
<dbReference type="PRINTS" id="PR00206">
    <property type="entry name" value="CONNEXIN"/>
</dbReference>
<keyword evidence="9 13" id="KW-0472">Membrane</keyword>
<dbReference type="PANTHER" id="PTHR11984">
    <property type="entry name" value="CONNEXIN"/>
    <property type="match status" value="1"/>
</dbReference>
<feature type="transmembrane region" description="Helical" evidence="13">
    <location>
        <begin position="77"/>
        <end position="98"/>
    </location>
</feature>
<gene>
    <name evidence="16" type="ORF">GHT09_008992</name>
    <name evidence="17" type="ORF">MONAX_5E007513</name>
</gene>
<dbReference type="GO" id="GO:0005243">
    <property type="term" value="F:gap junction channel activity"/>
    <property type="evidence" value="ECO:0007669"/>
    <property type="project" value="TreeGrafter"/>
</dbReference>
<feature type="transmembrane region" description="Helical" evidence="13">
    <location>
        <begin position="191"/>
        <end position="215"/>
    </location>
</feature>
<dbReference type="SMART" id="SM00037">
    <property type="entry name" value="CNX"/>
    <property type="match status" value="2"/>
</dbReference>
<dbReference type="SMART" id="SM01089">
    <property type="entry name" value="Connexin_CCC"/>
    <property type="match status" value="2"/>
</dbReference>
<dbReference type="GO" id="GO:0005922">
    <property type="term" value="C:connexin complex"/>
    <property type="evidence" value="ECO:0007669"/>
    <property type="project" value="InterPro"/>
</dbReference>
<keyword evidence="8 13" id="KW-1133">Transmembrane helix</keyword>
<dbReference type="PROSITE" id="PS00408">
    <property type="entry name" value="CONNEXINS_2"/>
    <property type="match status" value="2"/>
</dbReference>
<dbReference type="FunFam" id="1.20.1440.80:FF:000001">
    <property type="entry name" value="Gap junction alpha-1"/>
    <property type="match status" value="2"/>
</dbReference>
<dbReference type="InterPro" id="IPR017990">
    <property type="entry name" value="Connexin_CS"/>
</dbReference>
<feature type="transmembrane region" description="Helical" evidence="13">
    <location>
        <begin position="299"/>
        <end position="316"/>
    </location>
</feature>
<evidence type="ECO:0000259" key="14">
    <source>
        <dbReference type="SMART" id="SM00037"/>
    </source>
</evidence>
<keyword evidence="18" id="KW-1185">Reference proteome</keyword>
<accession>A0A5E4CH82</accession>
<feature type="domain" description="Connexin cysteine-rich" evidence="15">
    <location>
        <begin position="146"/>
        <end position="213"/>
    </location>
</feature>
<comment type="subcellular location">
    <subcellularLocation>
        <location evidence="1">Cell junction</location>
        <location evidence="1">Gap junction</location>
    </subcellularLocation>
    <subcellularLocation>
        <location evidence="2 11">Cell membrane</location>
        <topology evidence="2 11">Multi-pass membrane protein</topology>
    </subcellularLocation>
</comment>
<dbReference type="InterPro" id="IPR002268">
    <property type="entry name" value="Connexin26"/>
</dbReference>
<feature type="domain" description="Connexin N-terminal" evidence="14">
    <location>
        <begin position="42"/>
        <end position="75"/>
    </location>
</feature>
<evidence type="ECO:0000256" key="10">
    <source>
        <dbReference type="ARBA" id="ARBA00046126"/>
    </source>
</evidence>
<feature type="domain" description="Connexin cysteine-rich" evidence="15">
    <location>
        <begin position="422"/>
        <end position="489"/>
    </location>
</feature>
<protein>
    <recommendedName>
        <fullName evidence="11">Gap junction protein</fullName>
    </recommendedName>
</protein>
<dbReference type="PRINTS" id="PR01139">
    <property type="entry name" value="CONNEXINB2"/>
</dbReference>
<dbReference type="GO" id="GO:1990349">
    <property type="term" value="P:gap junction-mediated intercellular transport"/>
    <property type="evidence" value="ECO:0007669"/>
    <property type="project" value="TreeGrafter"/>
</dbReference>
<evidence type="ECO:0000256" key="13">
    <source>
        <dbReference type="SAM" id="Phobius"/>
    </source>
</evidence>
<dbReference type="InterPro" id="IPR019570">
    <property type="entry name" value="Connexin_CCC"/>
</dbReference>
<comment type="function">
    <text evidence="10">Structural component of gap junctions. Gap junctions are dodecameric channels that connect the cytoplasm of adjoining cells. They are formed by the docking of two hexameric hemichannels, one from each cell membrane. Small molecules and ions diffuse from one cell to a neighboring cell via the central pore.</text>
</comment>
<feature type="region of interest" description="Disordered" evidence="12">
    <location>
        <begin position="229"/>
        <end position="272"/>
    </location>
</feature>
<evidence type="ECO:0000256" key="5">
    <source>
        <dbReference type="ARBA" id="ARBA00022692"/>
    </source>
</evidence>
<dbReference type="InterPro" id="IPR038359">
    <property type="entry name" value="Connexin_N_sf"/>
</dbReference>
<feature type="transmembrane region" description="Helical" evidence="13">
    <location>
        <begin position="132"/>
        <end position="158"/>
    </location>
</feature>
<feature type="compositionally biased region" description="Basic and acidic residues" evidence="12">
    <location>
        <begin position="235"/>
        <end position="248"/>
    </location>
</feature>
<evidence type="ECO:0000256" key="1">
    <source>
        <dbReference type="ARBA" id="ARBA00004610"/>
    </source>
</evidence>
<evidence type="ECO:0000256" key="11">
    <source>
        <dbReference type="RuleBase" id="RU000630"/>
    </source>
</evidence>